<protein>
    <submittedName>
        <fullName evidence="2">Uncharacterized protein</fullName>
    </submittedName>
</protein>
<dbReference type="AlphaFoldDB" id="A0A897N356"/>
<name>A0A897N356_9EURY</name>
<sequence>MRSKNRRGRSRVRAAAGSKPPSVRPGIRLSVRAASGLPCGADLHR</sequence>
<reference evidence="2" key="1">
    <citation type="submission" date="2020-11" db="EMBL/GenBank/DDBJ databases">
        <title>Carbohydrate-dependent, anaerobic sulfur respiration: A novel catabolism in halophilic archaea.</title>
        <authorList>
            <person name="Sorokin D.Y."/>
            <person name="Messina E."/>
            <person name="Smedile F."/>
            <person name="La Cono V."/>
            <person name="Hallsworth J.E."/>
            <person name="Yakimov M.M."/>
        </authorList>
    </citation>
    <scope>NUCLEOTIDE SEQUENCE</scope>
    <source>
        <strain evidence="2">HSR12-1</strain>
    </source>
</reference>
<feature type="region of interest" description="Disordered" evidence="1">
    <location>
        <begin position="1"/>
        <end position="29"/>
    </location>
</feature>
<organism evidence="2 3">
    <name type="scientific">Halapricum desulfuricans</name>
    <dbReference type="NCBI Taxonomy" id="2841257"/>
    <lineage>
        <taxon>Archaea</taxon>
        <taxon>Methanobacteriati</taxon>
        <taxon>Methanobacteriota</taxon>
        <taxon>Stenosarchaea group</taxon>
        <taxon>Halobacteria</taxon>
        <taxon>Halobacteriales</taxon>
        <taxon>Haloarculaceae</taxon>
        <taxon>Halapricum</taxon>
    </lineage>
</organism>
<evidence type="ECO:0000313" key="2">
    <source>
        <dbReference type="EMBL" id="QSG05549.1"/>
    </source>
</evidence>
<gene>
    <name evidence="2" type="ORF">HSR121_1202</name>
</gene>
<dbReference type="Proteomes" id="UP000663525">
    <property type="component" value="Chromosome"/>
</dbReference>
<dbReference type="EMBL" id="CP064787">
    <property type="protein sequence ID" value="QSG05549.1"/>
    <property type="molecule type" value="Genomic_DNA"/>
</dbReference>
<evidence type="ECO:0000313" key="3">
    <source>
        <dbReference type="Proteomes" id="UP000663525"/>
    </source>
</evidence>
<accession>A0A897N356</accession>
<evidence type="ECO:0000256" key="1">
    <source>
        <dbReference type="SAM" id="MobiDB-lite"/>
    </source>
</evidence>
<feature type="compositionally biased region" description="Basic residues" evidence="1">
    <location>
        <begin position="1"/>
        <end position="12"/>
    </location>
</feature>
<proteinExistence type="predicted"/>